<feature type="transmembrane region" description="Helical" evidence="8">
    <location>
        <begin position="135"/>
        <end position="154"/>
    </location>
</feature>
<evidence type="ECO:0000256" key="5">
    <source>
        <dbReference type="ARBA" id="ARBA00022692"/>
    </source>
</evidence>
<evidence type="ECO:0000256" key="2">
    <source>
        <dbReference type="ARBA" id="ARBA00007935"/>
    </source>
</evidence>
<feature type="transmembrane region" description="Helical" evidence="8">
    <location>
        <begin position="166"/>
        <end position="187"/>
    </location>
</feature>
<dbReference type="PANTHER" id="PTHR30472">
    <property type="entry name" value="FERRIC ENTEROBACTIN TRANSPORT SYSTEM PERMEASE PROTEIN"/>
    <property type="match status" value="1"/>
</dbReference>
<dbReference type="RefSeq" id="WP_309666805.1">
    <property type="nucleotide sequence ID" value="NZ_JAVIZA010000001.1"/>
</dbReference>
<feature type="transmembrane region" description="Helical" evidence="8">
    <location>
        <begin position="326"/>
        <end position="343"/>
    </location>
</feature>
<evidence type="ECO:0000313" key="10">
    <source>
        <dbReference type="Proteomes" id="UP001260188"/>
    </source>
</evidence>
<keyword evidence="4" id="KW-1003">Cell membrane</keyword>
<evidence type="ECO:0000256" key="4">
    <source>
        <dbReference type="ARBA" id="ARBA00022475"/>
    </source>
</evidence>
<comment type="subcellular location">
    <subcellularLocation>
        <location evidence="1">Cell membrane</location>
        <topology evidence="1">Multi-pass membrane protein</topology>
    </subcellularLocation>
</comment>
<comment type="similarity">
    <text evidence="2">Belongs to the binding-protein-dependent transport system permease family. FecCD subfamily.</text>
</comment>
<protein>
    <submittedName>
        <fullName evidence="9">Iron complex transport system permease protein</fullName>
    </submittedName>
</protein>
<dbReference type="Gene3D" id="1.10.3470.10">
    <property type="entry name" value="ABC transporter involved in vitamin B12 uptake, BtuC"/>
    <property type="match status" value="1"/>
</dbReference>
<feature type="transmembrane region" description="Helical" evidence="8">
    <location>
        <begin position="254"/>
        <end position="281"/>
    </location>
</feature>
<accession>A0ABU1I2C8</accession>
<organism evidence="9 10">
    <name type="scientific">Microbacterium paludicola</name>
    <dbReference type="NCBI Taxonomy" id="300019"/>
    <lineage>
        <taxon>Bacteria</taxon>
        <taxon>Bacillati</taxon>
        <taxon>Actinomycetota</taxon>
        <taxon>Actinomycetes</taxon>
        <taxon>Micrococcales</taxon>
        <taxon>Microbacteriaceae</taxon>
        <taxon>Microbacterium</taxon>
    </lineage>
</organism>
<gene>
    <name evidence="9" type="ORF">QE367_002241</name>
</gene>
<feature type="transmembrane region" description="Helical" evidence="8">
    <location>
        <begin position="293"/>
        <end position="314"/>
    </location>
</feature>
<proteinExistence type="inferred from homology"/>
<dbReference type="InterPro" id="IPR000522">
    <property type="entry name" value="ABC_transptr_permease_BtuC"/>
</dbReference>
<keyword evidence="10" id="KW-1185">Reference proteome</keyword>
<keyword evidence="6 8" id="KW-1133">Transmembrane helix</keyword>
<dbReference type="EMBL" id="JAVIZA010000001">
    <property type="protein sequence ID" value="MDR6168037.1"/>
    <property type="molecule type" value="Genomic_DNA"/>
</dbReference>
<dbReference type="SUPFAM" id="SSF81345">
    <property type="entry name" value="ABC transporter involved in vitamin B12 uptake, BtuC"/>
    <property type="match status" value="1"/>
</dbReference>
<feature type="transmembrane region" description="Helical" evidence="8">
    <location>
        <begin position="76"/>
        <end position="96"/>
    </location>
</feature>
<dbReference type="PANTHER" id="PTHR30472:SF1">
    <property type="entry name" value="FE(3+) DICITRATE TRANSPORT SYSTEM PERMEASE PROTEIN FECC-RELATED"/>
    <property type="match status" value="1"/>
</dbReference>
<evidence type="ECO:0000313" key="9">
    <source>
        <dbReference type="EMBL" id="MDR6168037.1"/>
    </source>
</evidence>
<dbReference type="Pfam" id="PF01032">
    <property type="entry name" value="FecCD"/>
    <property type="match status" value="1"/>
</dbReference>
<keyword evidence="3" id="KW-0813">Transport</keyword>
<comment type="caution">
    <text evidence="9">The sequence shown here is derived from an EMBL/GenBank/DDBJ whole genome shotgun (WGS) entry which is preliminary data.</text>
</comment>
<dbReference type="Proteomes" id="UP001260188">
    <property type="component" value="Unassembled WGS sequence"/>
</dbReference>
<evidence type="ECO:0000256" key="6">
    <source>
        <dbReference type="ARBA" id="ARBA00022989"/>
    </source>
</evidence>
<sequence>MSADTLALPRGRGRSPRSLPRRRVWAGAAVALALGGVVVASLAVGTSEIPLGTVWHALTAYDPADPEHIAIVEKRLPRTVVGIIVGAALGLSGTLAQGVTRNPLADPGILGVNQGAALAVVAAITVFGATGPSSYLWFAIVGAAIAAAIVWVLSSRGRDGATPGKLALAGAAVSAALFSLVSAVLIVSREALDAMRFWQVGALAGRGLDVLVPVLPVLIVAAAVALASGRTLNLFALGDETAAALGLRVNRARLLLAIALVVLAAGATAVAGPIAFVGLIVPHAVRSIAGLDYRWILLFAAPTAAVLLVAADVVARIVARPGELQVGIVVAAVGAPFFIALVRRGRMAGL</sequence>
<keyword evidence="5 8" id="KW-0812">Transmembrane</keyword>
<keyword evidence="7 8" id="KW-0472">Membrane</keyword>
<reference evidence="9 10" key="1">
    <citation type="submission" date="2023-08" db="EMBL/GenBank/DDBJ databases">
        <title>Functional and genomic diversity of the sorghum phyllosphere microbiome.</title>
        <authorList>
            <person name="Shade A."/>
        </authorList>
    </citation>
    <scope>NUCLEOTIDE SEQUENCE [LARGE SCALE GENOMIC DNA]</scope>
    <source>
        <strain evidence="9 10">SORGH_AS_0919</strain>
    </source>
</reference>
<evidence type="ECO:0000256" key="1">
    <source>
        <dbReference type="ARBA" id="ARBA00004651"/>
    </source>
</evidence>
<dbReference type="CDD" id="cd06550">
    <property type="entry name" value="TM_ABC_iron-siderophores_like"/>
    <property type="match status" value="1"/>
</dbReference>
<feature type="transmembrane region" description="Helical" evidence="8">
    <location>
        <begin position="24"/>
        <end position="44"/>
    </location>
</feature>
<evidence type="ECO:0000256" key="3">
    <source>
        <dbReference type="ARBA" id="ARBA00022448"/>
    </source>
</evidence>
<evidence type="ECO:0000256" key="7">
    <source>
        <dbReference type="ARBA" id="ARBA00023136"/>
    </source>
</evidence>
<name>A0ABU1I2C8_9MICO</name>
<feature type="transmembrane region" description="Helical" evidence="8">
    <location>
        <begin position="207"/>
        <end position="227"/>
    </location>
</feature>
<feature type="transmembrane region" description="Helical" evidence="8">
    <location>
        <begin position="108"/>
        <end position="129"/>
    </location>
</feature>
<dbReference type="InterPro" id="IPR037294">
    <property type="entry name" value="ABC_BtuC-like"/>
</dbReference>
<evidence type="ECO:0000256" key="8">
    <source>
        <dbReference type="SAM" id="Phobius"/>
    </source>
</evidence>